<evidence type="ECO:0000313" key="4">
    <source>
        <dbReference type="Proteomes" id="UP000594873"/>
    </source>
</evidence>
<dbReference type="AlphaFoldDB" id="A0A7T2LMS9"/>
<gene>
    <name evidence="3" type="ORF">IC614_04605</name>
</gene>
<feature type="region of interest" description="Disordered" evidence="1">
    <location>
        <begin position="35"/>
        <end position="69"/>
    </location>
</feature>
<accession>A0A7T2LMS9</accession>
<organism evidence="3 4">
    <name type="scientific">Allosphingosinicella flava</name>
    <dbReference type="NCBI Taxonomy" id="2771430"/>
    <lineage>
        <taxon>Bacteria</taxon>
        <taxon>Pseudomonadati</taxon>
        <taxon>Pseudomonadota</taxon>
        <taxon>Alphaproteobacteria</taxon>
        <taxon>Sphingomonadales</taxon>
        <taxon>Sphingomonadaceae</taxon>
        <taxon>Allosphingosinicella</taxon>
    </lineage>
</organism>
<evidence type="ECO:0000313" key="3">
    <source>
        <dbReference type="EMBL" id="QPQ55871.1"/>
    </source>
</evidence>
<sequence length="264" mass="29053">MLKKFFLFLLLAATPALANAAQGLTKAETEALKRSISEGQAAADAKNPNKFRPALGDDEGEPDVNPNWLPPGVRILGPVKGIDAGEGECEDKDMEIGTGRSVMSCIALCIDSADGEWREYFDENGNPTGKFEFVQGLILISEHPDGQNGMLVERTRINMPIPFCRASGGMETDDEDKKQQALIIQLNMYCLNESKSPSFENMDYTMAGVTKDPDLLELLGILDRKQVDSDENGALVQEAIYEITERRGLTPDTRRKLNDLPDRA</sequence>
<name>A0A7T2LMS9_9SPHN</name>
<keyword evidence="4" id="KW-1185">Reference proteome</keyword>
<reference evidence="3 4" key="1">
    <citation type="submission" date="2020-11" db="EMBL/GenBank/DDBJ databases">
        <title>Genome seq and assembly of Sphingosinicella sp.</title>
        <authorList>
            <person name="Chhetri G."/>
        </authorList>
    </citation>
    <scope>NUCLEOTIDE SEQUENCE [LARGE SCALE GENOMIC DNA]</scope>
    <source>
        <strain evidence="3 4">UDD2</strain>
    </source>
</reference>
<keyword evidence="2" id="KW-0732">Signal</keyword>
<dbReference type="KEGG" id="sflv:IC614_04605"/>
<evidence type="ECO:0000256" key="1">
    <source>
        <dbReference type="SAM" id="MobiDB-lite"/>
    </source>
</evidence>
<dbReference type="RefSeq" id="WP_200972729.1">
    <property type="nucleotide sequence ID" value="NZ_CP065592.1"/>
</dbReference>
<feature type="signal peptide" evidence="2">
    <location>
        <begin position="1"/>
        <end position="20"/>
    </location>
</feature>
<evidence type="ECO:0000256" key="2">
    <source>
        <dbReference type="SAM" id="SignalP"/>
    </source>
</evidence>
<dbReference type="EMBL" id="CP065592">
    <property type="protein sequence ID" value="QPQ55871.1"/>
    <property type="molecule type" value="Genomic_DNA"/>
</dbReference>
<proteinExistence type="predicted"/>
<dbReference type="Proteomes" id="UP000594873">
    <property type="component" value="Chromosome"/>
</dbReference>
<feature type="chain" id="PRO_5032806552" evidence="2">
    <location>
        <begin position="21"/>
        <end position="264"/>
    </location>
</feature>
<protein>
    <submittedName>
        <fullName evidence="3">Uncharacterized protein</fullName>
    </submittedName>
</protein>